<evidence type="ECO:0000256" key="2">
    <source>
        <dbReference type="ARBA" id="ARBA00022630"/>
    </source>
</evidence>
<comment type="cofactor">
    <cofactor evidence="5">
        <name>FAD</name>
        <dbReference type="ChEBI" id="CHEBI:57692"/>
    </cofactor>
</comment>
<keyword evidence="2 5" id="KW-0285">Flavoprotein</keyword>
<evidence type="ECO:0000256" key="4">
    <source>
        <dbReference type="ARBA" id="ARBA00023002"/>
    </source>
</evidence>
<dbReference type="EC" id="1.-.-.-" evidence="5"/>
<evidence type="ECO:0000313" key="6">
    <source>
        <dbReference type="Ensembl" id="ENSCLMP00005026536.1"/>
    </source>
</evidence>
<reference evidence="6" key="1">
    <citation type="submission" date="2025-08" db="UniProtKB">
        <authorList>
            <consortium name="Ensembl"/>
        </authorList>
    </citation>
    <scope>IDENTIFICATION</scope>
</reference>
<dbReference type="InterPro" id="IPR020946">
    <property type="entry name" value="Flavin_mOase-like"/>
</dbReference>
<dbReference type="AlphaFoldDB" id="A0A8C2ZFC7"/>
<sequence length="113" mass="12553">MAVKGAVIGIKACLDEGLEPTCFESSRDIGGLWRFKVRAGAWACNIYQSVVINSSKETTSLSDFPPPAELPNHMHHSEHVRFQKHGKIESRLTNQKLVFSLPIFSFISLINGL</sequence>
<dbReference type="Proteomes" id="UP000694565">
    <property type="component" value="Unplaced"/>
</dbReference>
<keyword evidence="3 5" id="KW-0274">FAD</keyword>
<accession>A0A8C2ZFC7</accession>
<reference evidence="6" key="2">
    <citation type="submission" date="2025-09" db="UniProtKB">
        <authorList>
            <consortium name="Ensembl"/>
        </authorList>
    </citation>
    <scope>IDENTIFICATION</scope>
</reference>
<dbReference type="Pfam" id="PF00743">
    <property type="entry name" value="FMO-like"/>
    <property type="match status" value="1"/>
</dbReference>
<evidence type="ECO:0000256" key="5">
    <source>
        <dbReference type="RuleBase" id="RU361177"/>
    </source>
</evidence>
<keyword evidence="7" id="KW-1185">Reference proteome</keyword>
<keyword evidence="4 5" id="KW-0560">Oxidoreductase</keyword>
<dbReference type="GeneTree" id="ENSGT00940000161099"/>
<organism evidence="6 7">
    <name type="scientific">Cyclopterus lumpus</name>
    <name type="common">Lumpsucker</name>
    <dbReference type="NCBI Taxonomy" id="8103"/>
    <lineage>
        <taxon>Eukaryota</taxon>
        <taxon>Metazoa</taxon>
        <taxon>Chordata</taxon>
        <taxon>Craniata</taxon>
        <taxon>Vertebrata</taxon>
        <taxon>Euteleostomi</taxon>
        <taxon>Actinopterygii</taxon>
        <taxon>Neopterygii</taxon>
        <taxon>Teleostei</taxon>
        <taxon>Neoteleostei</taxon>
        <taxon>Acanthomorphata</taxon>
        <taxon>Eupercaria</taxon>
        <taxon>Perciformes</taxon>
        <taxon>Cottioidei</taxon>
        <taxon>Cottales</taxon>
        <taxon>Cyclopteridae</taxon>
        <taxon>Cyclopterus</taxon>
    </lineage>
</organism>
<proteinExistence type="inferred from homology"/>
<dbReference type="Ensembl" id="ENSCLMT00005027698.1">
    <property type="protein sequence ID" value="ENSCLMP00005026536.1"/>
    <property type="gene ID" value="ENSCLMG00005012949.1"/>
</dbReference>
<evidence type="ECO:0000256" key="1">
    <source>
        <dbReference type="ARBA" id="ARBA00009183"/>
    </source>
</evidence>
<dbReference type="GO" id="GO:0050660">
    <property type="term" value="F:flavin adenine dinucleotide binding"/>
    <property type="evidence" value="ECO:0007669"/>
    <property type="project" value="InterPro"/>
</dbReference>
<dbReference type="InterPro" id="IPR036188">
    <property type="entry name" value="FAD/NAD-bd_sf"/>
</dbReference>
<comment type="similarity">
    <text evidence="1 5">Belongs to the FMO family.</text>
</comment>
<evidence type="ECO:0000313" key="7">
    <source>
        <dbReference type="Proteomes" id="UP000694565"/>
    </source>
</evidence>
<dbReference type="GO" id="GO:0050661">
    <property type="term" value="F:NADP binding"/>
    <property type="evidence" value="ECO:0007669"/>
    <property type="project" value="InterPro"/>
</dbReference>
<name>A0A8C2ZFC7_CYCLU</name>
<dbReference type="GO" id="GO:0004499">
    <property type="term" value="F:N,N-dimethylaniline monooxygenase activity"/>
    <property type="evidence" value="ECO:0007669"/>
    <property type="project" value="InterPro"/>
</dbReference>
<protein>
    <recommendedName>
        <fullName evidence="5">Flavin-containing monooxygenase</fullName>
        <ecNumber evidence="5">1.-.-.-</ecNumber>
    </recommendedName>
</protein>
<dbReference type="SUPFAM" id="SSF51905">
    <property type="entry name" value="FAD/NAD(P)-binding domain"/>
    <property type="match status" value="1"/>
</dbReference>
<dbReference type="PANTHER" id="PTHR23023">
    <property type="entry name" value="DIMETHYLANILINE MONOOXYGENASE"/>
    <property type="match status" value="1"/>
</dbReference>
<keyword evidence="5" id="KW-0503">Monooxygenase</keyword>
<dbReference type="Gene3D" id="3.50.50.60">
    <property type="entry name" value="FAD/NAD(P)-binding domain"/>
    <property type="match status" value="1"/>
</dbReference>
<dbReference type="InterPro" id="IPR050346">
    <property type="entry name" value="FMO-like"/>
</dbReference>
<evidence type="ECO:0000256" key="3">
    <source>
        <dbReference type="ARBA" id="ARBA00022827"/>
    </source>
</evidence>